<dbReference type="Proteomes" id="UP000054698">
    <property type="component" value="Unassembled WGS sequence"/>
</dbReference>
<comment type="caution">
    <text evidence="2">The sequence shown here is derived from an EMBL/GenBank/DDBJ whole genome shotgun (WGS) entry which is preliminary data.</text>
</comment>
<accession>A0A0W0U1T5</accession>
<keyword evidence="3" id="KW-1185">Reference proteome</keyword>
<evidence type="ECO:0000313" key="2">
    <source>
        <dbReference type="EMBL" id="KTD01581.1"/>
    </source>
</evidence>
<dbReference type="AlphaFoldDB" id="A0A0W0U1T5"/>
<proteinExistence type="predicted"/>
<protein>
    <recommendedName>
        <fullName evidence="4">Transmembrane protein (Fibronectin III domain and Gp5 C-terminal repeat)</fullName>
    </recommendedName>
</protein>
<name>A0A0W0U1T5_9GAMM</name>
<feature type="chain" id="PRO_5006913622" description="Transmembrane protein (Fibronectin III domain and Gp5 C-terminal repeat)" evidence="1">
    <location>
        <begin position="26"/>
        <end position="539"/>
    </location>
</feature>
<evidence type="ECO:0008006" key="4">
    <source>
        <dbReference type="Google" id="ProtNLM"/>
    </source>
</evidence>
<gene>
    <name evidence="2" type="ORF">Lfee_1011</name>
</gene>
<dbReference type="RefSeq" id="WP_058444542.1">
    <property type="nucleotide sequence ID" value="NZ_CAAAHT010000067.1"/>
</dbReference>
<evidence type="ECO:0000313" key="3">
    <source>
        <dbReference type="Proteomes" id="UP000054698"/>
    </source>
</evidence>
<keyword evidence="1" id="KW-0732">Signal</keyword>
<dbReference type="PATRIC" id="fig|453.4.peg.1088"/>
<reference evidence="2 3" key="1">
    <citation type="submission" date="2015-11" db="EMBL/GenBank/DDBJ databases">
        <title>Genomic analysis of 38 Legionella species identifies large and diverse effector repertoires.</title>
        <authorList>
            <person name="Burstein D."/>
            <person name="Amaro F."/>
            <person name="Zusman T."/>
            <person name="Lifshitz Z."/>
            <person name="Cohen O."/>
            <person name="Gilbert J.A."/>
            <person name="Pupko T."/>
            <person name="Shuman H.A."/>
            <person name="Segal G."/>
        </authorList>
    </citation>
    <scope>NUCLEOTIDE SEQUENCE [LARGE SCALE GENOMIC DNA]</scope>
    <source>
        <strain evidence="2 3">WO-44C</strain>
    </source>
</reference>
<feature type="signal peptide" evidence="1">
    <location>
        <begin position="1"/>
        <end position="25"/>
    </location>
</feature>
<evidence type="ECO:0000256" key="1">
    <source>
        <dbReference type="SAM" id="SignalP"/>
    </source>
</evidence>
<dbReference type="STRING" id="453.Lfee_1011"/>
<dbReference type="OrthoDB" id="5651170at2"/>
<dbReference type="Gene3D" id="2.60.40.10">
    <property type="entry name" value="Immunoglobulins"/>
    <property type="match status" value="1"/>
</dbReference>
<dbReference type="EMBL" id="LNYB01000030">
    <property type="protein sequence ID" value="KTD01581.1"/>
    <property type="molecule type" value="Genomic_DNA"/>
</dbReference>
<dbReference type="InterPro" id="IPR013783">
    <property type="entry name" value="Ig-like_fold"/>
</dbReference>
<organism evidence="2 3">
    <name type="scientific">Legionella feeleii</name>
    <dbReference type="NCBI Taxonomy" id="453"/>
    <lineage>
        <taxon>Bacteria</taxon>
        <taxon>Pseudomonadati</taxon>
        <taxon>Pseudomonadota</taxon>
        <taxon>Gammaproteobacteria</taxon>
        <taxon>Legionellales</taxon>
        <taxon>Legionellaceae</taxon>
        <taxon>Legionella</taxon>
    </lineage>
</organism>
<sequence>MDFSRIKNQSIVGLSSLFFITATQAGTPVLNFKLNGNPVINLDATGTATVSYTITNNSKKSHRLALSSTTPTGITSSGGLCVVGGKTSANPSPTCTLTLTINASSLPANHLVWAPIVCEANPNGTPNANQCFEPCHDKLDITRTHTPSATTLSTSIAPPSILALSVKNIGKNPALTGNARYVTFTNTGTVTATGLVVAANGLPAGSDVTTVPTTCADSLAPGATCTVTVTPGIDSTTDCKTGIPPTPGTITLSASNVASPAMTNVAVLDYGCQYQGGFLYSVDDTTPVNGSSGGKVASLVDVAEPEIGTGPQATSIIWSSNGSGDLSADVSLDIIPFIFESYVVGGSYLDAEAYFNSTYINYLIFPFPEQSAFTVCNGETDGQCNSRNIITFYDSFNTNFNNSGTAPFILSSGATNREYYAAGLCTKDINSYSDWYLPAICEMDSLTSNVQCPSGAQSMLANLSFLVGNPENPLPKISCNPLSSGVDCLAGSYFSSTGHEYNFYLGAWETTFDVNQLNGNSDYYYKAAPLGVRCSRILT</sequence>